<evidence type="ECO:0000313" key="9">
    <source>
        <dbReference type="EMBL" id="AEG95450.1"/>
    </source>
</evidence>
<feature type="transmembrane region" description="Helical" evidence="5">
    <location>
        <begin position="16"/>
        <end position="33"/>
    </location>
</feature>
<proteinExistence type="predicted"/>
<dbReference type="PATRIC" id="fig|1028307.3.peg.512"/>
<dbReference type="EMBL" id="CP002824">
    <property type="protein sequence ID" value="AEG95450.1"/>
    <property type="molecule type" value="Genomic_DNA"/>
</dbReference>
<feature type="transmembrane region" description="Helical" evidence="5">
    <location>
        <begin position="170"/>
        <end position="192"/>
    </location>
</feature>
<evidence type="ECO:0000259" key="8">
    <source>
        <dbReference type="Pfam" id="PF15864"/>
    </source>
</evidence>
<gene>
    <name evidence="9" type="ordered locus">EAE_02575</name>
</gene>
<evidence type="ECO:0000256" key="1">
    <source>
        <dbReference type="ARBA" id="ARBA00004141"/>
    </source>
</evidence>
<dbReference type="InterPro" id="IPR051533">
    <property type="entry name" value="WaaL-like"/>
</dbReference>
<keyword evidence="2 5" id="KW-0812">Transmembrane</keyword>
<evidence type="ECO:0000256" key="5">
    <source>
        <dbReference type="SAM" id="Phobius"/>
    </source>
</evidence>
<feature type="domain" description="O-antigen ligase-related" evidence="6">
    <location>
        <begin position="206"/>
        <end position="341"/>
    </location>
</feature>
<sequence>MMNALHRIAPLPAQKLLLVVSLFFWGGAMHLYWPNNGGSGLSLPLNITAWIYAVVLAASALMLVPRQRWRITIPAAGFTMGALILTLLCLLTPEIWRSEALLVAGALSGGVLVYLATLQIPLTTNTLTLLLALLWGACVLECLAFTYQYWHWPGVNYWEFAWRRGTRPYGIFQQVNLMASFTACGVLLSALLYLRLRGGYRIIIAIALVIMGFVLHESQSQTGYLSVAVGEALLLAVFPAQRRTLLLLLLPLAIGMIAGALARHFLSVVTVNHLTTSQVRWTVLKASLALFAERPWTGWGVGSFAAVFLERAGPLGLSSISHPHNELALWLVEGGLVGLVGALCFMASGLWLWLYGNRWHRACLVAALPVVIHMLTEYPVRQSTPHWLLLILLLRCADCRRKGARLPFTLASLLRAVASIAVAVITPLLFLTLQTQQQLTLAERQSTQWRLAESLPVGGWLLATRYRFDVQMGYLQRYQHTRDERWLAAVRRWAPDYVRVQPDPNVSFTQILLALQQRDLAEAHRLATRFCLLYPNDRRIPWLQDARRPFNQIME</sequence>
<dbReference type="Pfam" id="PF15864">
    <property type="entry name" value="PglL_A"/>
    <property type="match status" value="1"/>
</dbReference>
<feature type="transmembrane region" description="Helical" evidence="5">
    <location>
        <begin position="222"/>
        <end position="238"/>
    </location>
</feature>
<evidence type="ECO:0000256" key="4">
    <source>
        <dbReference type="ARBA" id="ARBA00023136"/>
    </source>
</evidence>
<dbReference type="KEGG" id="eae:EAE_02575"/>
<feature type="transmembrane region" description="Helical" evidence="5">
    <location>
        <begin position="413"/>
        <end position="433"/>
    </location>
</feature>
<dbReference type="RefSeq" id="WP_015703380.1">
    <property type="nucleotide sequence ID" value="NC_015663.1"/>
</dbReference>
<feature type="transmembrane region" description="Helical" evidence="5">
    <location>
        <begin position="327"/>
        <end position="355"/>
    </location>
</feature>
<dbReference type="HOGENOM" id="CLU_034284_0_0_6"/>
<reference evidence="9 10" key="1">
    <citation type="journal article" date="2012" name="J. Bacteriol.">
        <title>Complete genome sequence of Enterobacter aerogenes KCTC 2190.</title>
        <authorList>
            <person name="Shin S.H."/>
            <person name="Kim S."/>
            <person name="Kim J.Y."/>
            <person name="Lee S."/>
            <person name="Um Y."/>
            <person name="Oh M.K."/>
            <person name="Kim Y.R."/>
            <person name="Lee J."/>
            <person name="Yang K.S."/>
        </authorList>
    </citation>
    <scope>NUCLEOTIDE SEQUENCE [LARGE SCALE GENOMIC DNA]</scope>
    <source>
        <strain evidence="9 10">KCTC 2190</strain>
    </source>
</reference>
<organism evidence="9 10">
    <name type="scientific">Klebsiella aerogenes (strain ATCC 13048 / DSM 30053 / CCUG 1429 / JCM 1235 / KCTC 2190 / NBRC 13534 / NCIMB 10102 / NCTC 10006 / CDC 819-56)</name>
    <name type="common">Enterobacter aerogenes</name>
    <dbReference type="NCBI Taxonomy" id="1028307"/>
    <lineage>
        <taxon>Bacteria</taxon>
        <taxon>Pseudomonadati</taxon>
        <taxon>Pseudomonadota</taxon>
        <taxon>Gammaproteobacteria</taxon>
        <taxon>Enterobacterales</taxon>
        <taxon>Enterobacteriaceae</taxon>
        <taxon>Klebsiella/Raoultella group</taxon>
        <taxon>Klebsiella</taxon>
    </lineage>
</organism>
<feature type="transmembrane region" description="Helical" evidence="5">
    <location>
        <begin position="45"/>
        <end position="64"/>
    </location>
</feature>
<dbReference type="Pfam" id="PF11846">
    <property type="entry name" value="Wzy_C_2"/>
    <property type="match status" value="1"/>
</dbReference>
<feature type="transmembrane region" description="Helical" evidence="5">
    <location>
        <begin position="199"/>
        <end position="216"/>
    </location>
</feature>
<feature type="domain" description="Virulence factor membrane-bound polymerase C-terminal" evidence="7">
    <location>
        <begin position="363"/>
        <end position="538"/>
    </location>
</feature>
<dbReference type="PANTHER" id="PTHR37422">
    <property type="entry name" value="TEICHURONIC ACID BIOSYNTHESIS PROTEIN TUAE"/>
    <property type="match status" value="1"/>
</dbReference>
<dbReference type="Proteomes" id="UP000008881">
    <property type="component" value="Chromosome"/>
</dbReference>
<evidence type="ECO:0008006" key="11">
    <source>
        <dbReference type="Google" id="ProtNLM"/>
    </source>
</evidence>
<evidence type="ECO:0000256" key="3">
    <source>
        <dbReference type="ARBA" id="ARBA00022989"/>
    </source>
</evidence>
<keyword evidence="3 5" id="KW-1133">Transmembrane helix</keyword>
<dbReference type="Pfam" id="PF04932">
    <property type="entry name" value="Wzy_C"/>
    <property type="match status" value="1"/>
</dbReference>
<evidence type="ECO:0000259" key="6">
    <source>
        <dbReference type="Pfam" id="PF04932"/>
    </source>
</evidence>
<accession>A0A0H3FM08</accession>
<evidence type="ECO:0000256" key="2">
    <source>
        <dbReference type="ARBA" id="ARBA00022692"/>
    </source>
</evidence>
<keyword evidence="10" id="KW-1185">Reference proteome</keyword>
<evidence type="ECO:0000313" key="10">
    <source>
        <dbReference type="Proteomes" id="UP000008881"/>
    </source>
</evidence>
<feature type="transmembrane region" description="Helical" evidence="5">
    <location>
        <begin position="129"/>
        <end position="150"/>
    </location>
</feature>
<dbReference type="InterPro" id="IPR031726">
    <property type="entry name" value="PglL_A"/>
</dbReference>
<dbReference type="OrthoDB" id="5596698at2"/>
<dbReference type="InterPro" id="IPR007016">
    <property type="entry name" value="O-antigen_ligase-rel_domated"/>
</dbReference>
<feature type="transmembrane region" description="Helical" evidence="5">
    <location>
        <begin position="99"/>
        <end position="117"/>
    </location>
</feature>
<dbReference type="InterPro" id="IPR021797">
    <property type="entry name" value="Wzy_C_2"/>
</dbReference>
<feature type="transmembrane region" description="Helical" evidence="5">
    <location>
        <begin position="245"/>
        <end position="266"/>
    </location>
</feature>
<protein>
    <recommendedName>
        <fullName evidence="11">O-antigen ligase family protein</fullName>
    </recommendedName>
</protein>
<dbReference type="eggNOG" id="COG3307">
    <property type="taxonomic scope" value="Bacteria"/>
</dbReference>
<dbReference type="GeneID" id="93313645"/>
<dbReference type="AlphaFoldDB" id="A0A0H3FM08"/>
<comment type="subcellular location">
    <subcellularLocation>
        <location evidence="1">Membrane</location>
        <topology evidence="1">Multi-pass membrane protein</topology>
    </subcellularLocation>
</comment>
<evidence type="ECO:0000259" key="7">
    <source>
        <dbReference type="Pfam" id="PF11846"/>
    </source>
</evidence>
<name>A0A0H3FM08_KLEAK</name>
<keyword evidence="4 5" id="KW-0472">Membrane</keyword>
<dbReference type="GO" id="GO:0016020">
    <property type="term" value="C:membrane"/>
    <property type="evidence" value="ECO:0007669"/>
    <property type="project" value="UniProtKB-SubCell"/>
</dbReference>
<feature type="transmembrane region" description="Helical" evidence="5">
    <location>
        <begin position="71"/>
        <end position="93"/>
    </location>
</feature>
<dbReference type="PANTHER" id="PTHR37422:SF13">
    <property type="entry name" value="LIPOPOLYSACCHARIDE BIOSYNTHESIS PROTEIN PA4999-RELATED"/>
    <property type="match status" value="1"/>
</dbReference>
<feature type="domain" description="Protein glycosylation ligase" evidence="8">
    <location>
        <begin position="168"/>
        <end position="192"/>
    </location>
</feature>